<feature type="transmembrane region" description="Helical" evidence="6">
    <location>
        <begin position="85"/>
        <end position="106"/>
    </location>
</feature>
<keyword evidence="5 6" id="KW-0472">Membrane</keyword>
<evidence type="ECO:0000313" key="7">
    <source>
        <dbReference type="EMBL" id="ARQ06411.1"/>
    </source>
</evidence>
<feature type="transmembrane region" description="Helical" evidence="6">
    <location>
        <begin position="256"/>
        <end position="273"/>
    </location>
</feature>
<dbReference type="Pfam" id="PF01925">
    <property type="entry name" value="TauE"/>
    <property type="match status" value="1"/>
</dbReference>
<protein>
    <recommendedName>
        <fullName evidence="6">Probable membrane transporter protein</fullName>
    </recommendedName>
</protein>
<evidence type="ECO:0000256" key="6">
    <source>
        <dbReference type="RuleBase" id="RU363041"/>
    </source>
</evidence>
<evidence type="ECO:0000256" key="1">
    <source>
        <dbReference type="ARBA" id="ARBA00004141"/>
    </source>
</evidence>
<dbReference type="PANTHER" id="PTHR43701:SF2">
    <property type="entry name" value="MEMBRANE TRANSPORTER PROTEIN YJNA-RELATED"/>
    <property type="match status" value="1"/>
</dbReference>
<accession>A0A1W7A9Y6</accession>
<dbReference type="Proteomes" id="UP000194154">
    <property type="component" value="Chromosome"/>
</dbReference>
<evidence type="ECO:0000313" key="8">
    <source>
        <dbReference type="Proteomes" id="UP000194154"/>
    </source>
</evidence>
<keyword evidence="3 6" id="KW-0812">Transmembrane</keyword>
<organism evidence="7 8">
    <name type="scientific">Macrococcoides canis</name>
    <dbReference type="NCBI Taxonomy" id="1855823"/>
    <lineage>
        <taxon>Bacteria</taxon>
        <taxon>Bacillati</taxon>
        <taxon>Bacillota</taxon>
        <taxon>Bacilli</taxon>
        <taxon>Bacillales</taxon>
        <taxon>Staphylococcaceae</taxon>
        <taxon>Macrococcoides</taxon>
    </lineage>
</organism>
<comment type="subcellular location">
    <subcellularLocation>
        <location evidence="6">Cell membrane</location>
        <topology evidence="6">Multi-pass membrane protein</topology>
    </subcellularLocation>
    <subcellularLocation>
        <location evidence="1">Membrane</location>
        <topology evidence="1">Multi-pass membrane protein</topology>
    </subcellularLocation>
</comment>
<comment type="similarity">
    <text evidence="2 6">Belongs to the 4-toluene sulfonate uptake permease (TSUP) (TC 2.A.102) family.</text>
</comment>
<dbReference type="GO" id="GO:0005886">
    <property type="term" value="C:plasma membrane"/>
    <property type="evidence" value="ECO:0007669"/>
    <property type="project" value="UniProtKB-SubCell"/>
</dbReference>
<reference evidence="7 8" key="1">
    <citation type="journal article" date="2017" name="Int. J. Syst. Evol. Microbiol.">
        <title>Macrococcus canis sp. nov., a skin bacterium associated with infections in dogs.</title>
        <authorList>
            <person name="Gobeli Brawand S."/>
            <person name="Cotting K."/>
            <person name="Gomez-Sanz E."/>
            <person name="Collaud A."/>
            <person name="Thomann A."/>
            <person name="Brodard I."/>
            <person name="Rodriguez-Campos S."/>
            <person name="Strauss C."/>
            <person name="Perreten V."/>
        </authorList>
    </citation>
    <scope>NUCLEOTIDE SEQUENCE [LARGE SCALE GENOMIC DNA]</scope>
    <source>
        <strain evidence="7 8">KM45013</strain>
    </source>
</reference>
<evidence type="ECO:0000256" key="3">
    <source>
        <dbReference type="ARBA" id="ARBA00022692"/>
    </source>
</evidence>
<keyword evidence="4 6" id="KW-1133">Transmembrane helix</keyword>
<evidence type="ECO:0000256" key="5">
    <source>
        <dbReference type="ARBA" id="ARBA00023136"/>
    </source>
</evidence>
<dbReference type="STRING" id="1855823.MCCS_07630"/>
<gene>
    <name evidence="7" type="ORF">MCCS_07630</name>
</gene>
<dbReference type="KEGG" id="mcak:MCCS_07630"/>
<feature type="transmembrane region" description="Helical" evidence="6">
    <location>
        <begin position="226"/>
        <end position="244"/>
    </location>
</feature>
<feature type="transmembrane region" description="Helical" evidence="6">
    <location>
        <begin position="112"/>
        <end position="131"/>
    </location>
</feature>
<dbReference type="EMBL" id="CP021059">
    <property type="protein sequence ID" value="ARQ06411.1"/>
    <property type="molecule type" value="Genomic_DNA"/>
</dbReference>
<feature type="transmembrane region" description="Helical" evidence="6">
    <location>
        <begin position="200"/>
        <end position="220"/>
    </location>
</feature>
<keyword evidence="8" id="KW-1185">Reference proteome</keyword>
<feature type="transmembrane region" description="Helical" evidence="6">
    <location>
        <begin position="7"/>
        <end position="34"/>
    </location>
</feature>
<dbReference type="AlphaFoldDB" id="A0A1W7A9Y6"/>
<dbReference type="InterPro" id="IPR002781">
    <property type="entry name" value="TM_pro_TauE-like"/>
</dbReference>
<keyword evidence="6" id="KW-1003">Cell membrane</keyword>
<dbReference type="PANTHER" id="PTHR43701">
    <property type="entry name" value="MEMBRANE TRANSPORTER PROTEIN MJ0441-RELATED"/>
    <property type="match status" value="1"/>
</dbReference>
<evidence type="ECO:0000256" key="2">
    <source>
        <dbReference type="ARBA" id="ARBA00009142"/>
    </source>
</evidence>
<evidence type="ECO:0000256" key="4">
    <source>
        <dbReference type="ARBA" id="ARBA00022989"/>
    </source>
</evidence>
<feature type="transmembrane region" description="Helical" evidence="6">
    <location>
        <begin position="54"/>
        <end position="73"/>
    </location>
</feature>
<dbReference type="InterPro" id="IPR051598">
    <property type="entry name" value="TSUP/Inactive_protease-like"/>
</dbReference>
<proteinExistence type="inferred from homology"/>
<sequence length="278" mass="29843">MMTIQAIIILIILGLFSSIIGSIVGIGGGIIIVPTLIYLGMDAAIIDGITPQKAIGTSTVILISTGLTAAIGYMKNKQADLKNAVIFMIGIVPGALIGAHLSKYLTLHSFNLYFGIFLIIMSIVLLVRDKIKPIKLFQNKAHEKTFTDKEGVTYHYSIAPVPAVIATFFVGCLTGLFGIGGGALMTPLMIIIFRFPPHIAVGTSMIMIFVSSVTGAVSHIIQDNIIWTYALILIAASYIGARIGVRINKSMKSSTVVMMLRVILMLLGIYLIIKSTIS</sequence>
<name>A0A1W7A9Y6_9STAP</name>